<evidence type="ECO:0000259" key="9">
    <source>
        <dbReference type="PROSITE" id="PS50850"/>
    </source>
</evidence>
<comment type="caution">
    <text evidence="10">The sequence shown here is derived from an EMBL/GenBank/DDBJ whole genome shotgun (WGS) entry which is preliminary data.</text>
</comment>
<dbReference type="InterPro" id="IPR050814">
    <property type="entry name" value="Myo-inositol_Transporter"/>
</dbReference>
<feature type="transmembrane region" description="Helical" evidence="8">
    <location>
        <begin position="928"/>
        <end position="947"/>
    </location>
</feature>
<evidence type="ECO:0000256" key="2">
    <source>
        <dbReference type="ARBA" id="ARBA00010992"/>
    </source>
</evidence>
<keyword evidence="11" id="KW-1185">Reference proteome</keyword>
<feature type="transmembrane region" description="Helical" evidence="8">
    <location>
        <begin position="828"/>
        <end position="850"/>
    </location>
</feature>
<accession>A0ABR0C310</accession>
<dbReference type="NCBIfam" id="TIGR00879">
    <property type="entry name" value="SP"/>
    <property type="match status" value="1"/>
</dbReference>
<dbReference type="PROSITE" id="PS50850">
    <property type="entry name" value="MFS"/>
    <property type="match status" value="1"/>
</dbReference>
<dbReference type="PROSITE" id="PS00217">
    <property type="entry name" value="SUGAR_TRANSPORT_2"/>
    <property type="match status" value="1"/>
</dbReference>
<feature type="transmembrane region" description="Helical" evidence="8">
    <location>
        <begin position="762"/>
        <end position="785"/>
    </location>
</feature>
<evidence type="ECO:0000256" key="4">
    <source>
        <dbReference type="ARBA" id="ARBA00022692"/>
    </source>
</evidence>
<feature type="region of interest" description="Disordered" evidence="7">
    <location>
        <begin position="108"/>
        <end position="139"/>
    </location>
</feature>
<evidence type="ECO:0000256" key="1">
    <source>
        <dbReference type="ARBA" id="ARBA00004141"/>
    </source>
</evidence>
<feature type="region of interest" description="Disordered" evidence="7">
    <location>
        <begin position="1"/>
        <end position="51"/>
    </location>
</feature>
<evidence type="ECO:0000256" key="8">
    <source>
        <dbReference type="SAM" id="Phobius"/>
    </source>
</evidence>
<dbReference type="InterPro" id="IPR005828">
    <property type="entry name" value="MFS_sugar_transport-like"/>
</dbReference>
<keyword evidence="4 8" id="KW-0812">Transmembrane</keyword>
<evidence type="ECO:0000256" key="6">
    <source>
        <dbReference type="ARBA" id="ARBA00023136"/>
    </source>
</evidence>
<dbReference type="InterPro" id="IPR005829">
    <property type="entry name" value="Sugar_transporter_CS"/>
</dbReference>
<dbReference type="InterPro" id="IPR003663">
    <property type="entry name" value="Sugar/inositol_transpt"/>
</dbReference>
<evidence type="ECO:0000256" key="3">
    <source>
        <dbReference type="ARBA" id="ARBA00022448"/>
    </source>
</evidence>
<reference evidence="10 11" key="1">
    <citation type="journal article" date="2024" name="Microbiol. Resour. Announc.">
        <title>Genome annotations for the ascomycete fungi Trichoderma harzianum, Trichoderma aggressivum, and Purpureocillium lilacinum.</title>
        <authorList>
            <person name="Beijen E.P.W."/>
            <person name="Ohm R.A."/>
        </authorList>
    </citation>
    <scope>NUCLEOTIDE SEQUENCE [LARGE SCALE GENOMIC DNA]</scope>
    <source>
        <strain evidence="10 11">CBS 150709</strain>
    </source>
</reference>
<evidence type="ECO:0000256" key="5">
    <source>
        <dbReference type="ARBA" id="ARBA00022989"/>
    </source>
</evidence>
<evidence type="ECO:0000256" key="7">
    <source>
        <dbReference type="SAM" id="MobiDB-lite"/>
    </source>
</evidence>
<dbReference type="InterPro" id="IPR036259">
    <property type="entry name" value="MFS_trans_sf"/>
</dbReference>
<dbReference type="Proteomes" id="UP001287286">
    <property type="component" value="Unassembled WGS sequence"/>
</dbReference>
<name>A0ABR0C310_PURLI</name>
<keyword evidence="6 8" id="KW-0472">Membrane</keyword>
<dbReference type="Pfam" id="PF00083">
    <property type="entry name" value="Sugar_tr"/>
    <property type="match status" value="1"/>
</dbReference>
<keyword evidence="5 8" id="KW-1133">Transmembrane helix</keyword>
<dbReference type="PANTHER" id="PTHR48020">
    <property type="entry name" value="PROTON MYO-INOSITOL COTRANSPORTER"/>
    <property type="match status" value="1"/>
</dbReference>
<dbReference type="PRINTS" id="PR00171">
    <property type="entry name" value="SUGRTRNSPORT"/>
</dbReference>
<feature type="transmembrane region" description="Helical" evidence="8">
    <location>
        <begin position="607"/>
        <end position="629"/>
    </location>
</feature>
<dbReference type="InterPro" id="IPR020846">
    <property type="entry name" value="MFS_dom"/>
</dbReference>
<feature type="transmembrane region" description="Helical" evidence="8">
    <location>
        <begin position="641"/>
        <end position="663"/>
    </location>
</feature>
<feature type="domain" description="Major facilitator superfamily (MFS) profile" evidence="9">
    <location>
        <begin position="516"/>
        <end position="952"/>
    </location>
</feature>
<comment type="subcellular location">
    <subcellularLocation>
        <location evidence="1">Membrane</location>
        <topology evidence="1">Multi-pass membrane protein</topology>
    </subcellularLocation>
</comment>
<feature type="transmembrane region" description="Helical" evidence="8">
    <location>
        <begin position="896"/>
        <end position="916"/>
    </location>
</feature>
<organism evidence="10 11">
    <name type="scientific">Purpureocillium lilacinum</name>
    <name type="common">Paecilomyces lilacinus</name>
    <dbReference type="NCBI Taxonomy" id="33203"/>
    <lineage>
        <taxon>Eukaryota</taxon>
        <taxon>Fungi</taxon>
        <taxon>Dikarya</taxon>
        <taxon>Ascomycota</taxon>
        <taxon>Pezizomycotina</taxon>
        <taxon>Sordariomycetes</taxon>
        <taxon>Hypocreomycetidae</taxon>
        <taxon>Hypocreales</taxon>
        <taxon>Ophiocordycipitaceae</taxon>
        <taxon>Purpureocillium</taxon>
    </lineage>
</organism>
<comment type="similarity">
    <text evidence="2">Belongs to the major facilitator superfamily. Sugar transporter (TC 2.A.1.1) family.</text>
</comment>
<feature type="transmembrane region" description="Helical" evidence="8">
    <location>
        <begin position="512"/>
        <end position="534"/>
    </location>
</feature>
<keyword evidence="3" id="KW-0813">Transport</keyword>
<proteinExistence type="inferred from homology"/>
<evidence type="ECO:0000313" key="11">
    <source>
        <dbReference type="Proteomes" id="UP001287286"/>
    </source>
</evidence>
<dbReference type="PANTHER" id="PTHR48020:SF9">
    <property type="entry name" value="MAJOR FACILITATOR SUPERFAMILY (MFS) PROFILE DOMAIN-CONTAINING PROTEIN"/>
    <property type="match status" value="1"/>
</dbReference>
<feature type="transmembrane region" description="Helical" evidence="8">
    <location>
        <begin position="669"/>
        <end position="690"/>
    </location>
</feature>
<dbReference type="Gene3D" id="1.20.1250.20">
    <property type="entry name" value="MFS general substrate transporter like domains"/>
    <property type="match status" value="1"/>
</dbReference>
<gene>
    <name evidence="10" type="ORF">Purlil1_4915</name>
</gene>
<feature type="region of interest" description="Disordered" evidence="7">
    <location>
        <begin position="261"/>
        <end position="283"/>
    </location>
</feature>
<protein>
    <recommendedName>
        <fullName evidence="9">Major facilitator superfamily (MFS) profile domain-containing protein</fullName>
    </recommendedName>
</protein>
<feature type="transmembrane region" description="Helical" evidence="8">
    <location>
        <begin position="801"/>
        <end position="821"/>
    </location>
</feature>
<feature type="transmembrane region" description="Helical" evidence="8">
    <location>
        <begin position="554"/>
        <end position="570"/>
    </location>
</feature>
<feature type="transmembrane region" description="Helical" evidence="8">
    <location>
        <begin position="862"/>
        <end position="884"/>
    </location>
</feature>
<dbReference type="EMBL" id="JAWRVI010000014">
    <property type="protein sequence ID" value="KAK4090779.1"/>
    <property type="molecule type" value="Genomic_DNA"/>
</dbReference>
<feature type="compositionally biased region" description="Low complexity" evidence="7">
    <location>
        <begin position="272"/>
        <end position="283"/>
    </location>
</feature>
<feature type="transmembrane region" description="Helical" evidence="8">
    <location>
        <begin position="582"/>
        <end position="601"/>
    </location>
</feature>
<dbReference type="SUPFAM" id="SSF103473">
    <property type="entry name" value="MFS general substrate transporter"/>
    <property type="match status" value="1"/>
</dbReference>
<feature type="region of interest" description="Disordered" evidence="7">
    <location>
        <begin position="314"/>
        <end position="335"/>
    </location>
</feature>
<evidence type="ECO:0000313" key="10">
    <source>
        <dbReference type="EMBL" id="KAK4090779.1"/>
    </source>
</evidence>
<sequence length="1013" mass="110700">MGRKRVVDDDGGPSKGGPLQGRSLNIAEPRPSVCSGRREWRRPSRQHPKSQTAIACVSVRRWRHAGSPLLDGFKFGDGPRRKRSIEGFWKTGLRGEGEWLEWMDGQMGAASPAPPKPPGQARAAPLLGHRSSQGHRPAPRQICRSASHNLCRSQRAKSCLCVLAHFTYKLSNVNQRDNSHVSLPPTTPNLGGTSLSPSAIFLLAKMPHQSVEYRTVLGGSPSWGMSIVWANGTGSREVRPAMAHESQPLASRAIHSEATIFGTTHAGGPGSSSGASNAPSTAGGWTSGAQLVEVSPLQGVVAQVHSLSLCDISSGSRRARRPEGETTRLPESTPGRWTVDPRCRCYVDRGEGGDGQRIEAINRPPGGGDLAGATLGAIATRLTSFAAAATTTTTTTSPIIHTYVWDHACKYQPKVSSPDWGPRPEPQSTPPQLLRNVRIETVARRRAWYIPQAKAIMTGGGVDKTEFEALEVARAGGHEVNALIDDMERQLEASGGLDRGFFNVEFRDPRHFTWLLVAFASMGGLLSGLDQSLISGANLYLPKDLGLDDRQNSLVNAGMPLGAVGGALLLSPTNEYFGRKWAIMISIMLYTVGAALEAGSINFGMIVASRVILGLGVGLEGGTVPVYVAETVERRIRGNLVSLYQFNIALGEVLGYAVAAMFLKVPGNWRYILGSSLVFSTIMFFGMLFLPESPRYLMHKGKTLDAFKVWKRIRGVESSESREEFFVMAAAVREEDTEVHEGAKNKRYPWMDFFTVPRARRALVYANIMILLGQLTGVNAIMYYMSVLMHEIGFDAEKANYMSLVGGGSLLIGTIPAIFLMETCGRRFWAIMMLPGFFIGLVLIGVSYQIDLATHTMAVEGLYLTGLIIYMGFFGSYACLTWVIPAEVYPTYLRSYGMTTSDALLFLASFIVTYNFTAMQDAMTKTGLALGFYGGIAVIGEVYQIFFMPETKDKTLEEIDEVFSRPTMDIVRENWAGVKENMSNIASGRFQKVFADQTRRRPSFHSTVQEKEV</sequence>